<dbReference type="EMBL" id="JACFXU010000014">
    <property type="protein sequence ID" value="MBA6413328.1"/>
    <property type="molecule type" value="Genomic_DNA"/>
</dbReference>
<evidence type="ECO:0000313" key="3">
    <source>
        <dbReference type="Proteomes" id="UP000539350"/>
    </source>
</evidence>
<dbReference type="RefSeq" id="WP_182172343.1">
    <property type="nucleotide sequence ID" value="NZ_JACFXU010000014.1"/>
</dbReference>
<organism evidence="2 3">
    <name type="scientific">Sediminihaliea albiluteola</name>
    <dbReference type="NCBI Taxonomy" id="2758564"/>
    <lineage>
        <taxon>Bacteria</taxon>
        <taxon>Pseudomonadati</taxon>
        <taxon>Pseudomonadota</taxon>
        <taxon>Gammaproteobacteria</taxon>
        <taxon>Cellvibrionales</taxon>
        <taxon>Halieaceae</taxon>
        <taxon>Sediminihaliea</taxon>
    </lineage>
</organism>
<name>A0A7W2YKG5_9GAMM</name>
<dbReference type="Proteomes" id="UP000539350">
    <property type="component" value="Unassembled WGS sequence"/>
</dbReference>
<comment type="caution">
    <text evidence="2">The sequence shown here is derived from an EMBL/GenBank/DDBJ whole genome shotgun (WGS) entry which is preliminary data.</text>
</comment>
<reference evidence="2 3" key="1">
    <citation type="submission" date="2020-07" db="EMBL/GenBank/DDBJ databases">
        <title>Halieaceae bacterium, F7430, whole genome shotgun sequencing project.</title>
        <authorList>
            <person name="Jiang S."/>
            <person name="Liu Z.W."/>
            <person name="Du Z.J."/>
        </authorList>
    </citation>
    <scope>NUCLEOTIDE SEQUENCE [LARGE SCALE GENOMIC DNA]</scope>
    <source>
        <strain evidence="2 3">F7430</strain>
    </source>
</reference>
<protein>
    <submittedName>
        <fullName evidence="2">Uncharacterized protein</fullName>
    </submittedName>
</protein>
<gene>
    <name evidence="2" type="ORF">H2508_09425</name>
</gene>
<proteinExistence type="predicted"/>
<evidence type="ECO:0000313" key="2">
    <source>
        <dbReference type="EMBL" id="MBA6413328.1"/>
    </source>
</evidence>
<keyword evidence="3" id="KW-1185">Reference proteome</keyword>
<accession>A0A7W2YKG5</accession>
<sequence length="62" mass="6625">MQPYQTSKVPQADNSGAKAILAQRLWLVKANAGRPKAAEQPESPIKKDLNAFSAPVKGAQHA</sequence>
<feature type="region of interest" description="Disordered" evidence="1">
    <location>
        <begin position="32"/>
        <end position="62"/>
    </location>
</feature>
<feature type="compositionally biased region" description="Basic and acidic residues" evidence="1">
    <location>
        <begin position="36"/>
        <end position="49"/>
    </location>
</feature>
<dbReference type="AlphaFoldDB" id="A0A7W2YKG5"/>
<evidence type="ECO:0000256" key="1">
    <source>
        <dbReference type="SAM" id="MobiDB-lite"/>
    </source>
</evidence>